<feature type="chain" id="PRO_5046231463" evidence="2">
    <location>
        <begin position="41"/>
        <end position="422"/>
    </location>
</feature>
<dbReference type="PANTHER" id="PTHR34853">
    <property type="match status" value="1"/>
</dbReference>
<dbReference type="Pfam" id="PF03583">
    <property type="entry name" value="LIP"/>
    <property type="match status" value="1"/>
</dbReference>
<dbReference type="RefSeq" id="WP_253654943.1">
    <property type="nucleotide sequence ID" value="NZ_BAAAOE010000002.1"/>
</dbReference>
<keyword evidence="2" id="KW-0732">Signal</keyword>
<evidence type="ECO:0000256" key="2">
    <source>
        <dbReference type="SAM" id="SignalP"/>
    </source>
</evidence>
<gene>
    <name evidence="3" type="ORF">LX12_002578</name>
</gene>
<keyword evidence="4" id="KW-1185">Reference proteome</keyword>
<dbReference type="EMBL" id="JAMTCG010000004">
    <property type="protein sequence ID" value="MCP2161383.1"/>
    <property type="molecule type" value="Genomic_DNA"/>
</dbReference>
<dbReference type="PANTHER" id="PTHR34853:SF1">
    <property type="entry name" value="LIPASE 5"/>
    <property type="match status" value="1"/>
</dbReference>
<feature type="signal peptide" evidence="2">
    <location>
        <begin position="1"/>
        <end position="40"/>
    </location>
</feature>
<dbReference type="PIRSF" id="PIRSF029171">
    <property type="entry name" value="Esterase_LipA"/>
    <property type="match status" value="1"/>
</dbReference>
<evidence type="ECO:0000313" key="3">
    <source>
        <dbReference type="EMBL" id="MCP2161383.1"/>
    </source>
</evidence>
<dbReference type="InterPro" id="IPR005152">
    <property type="entry name" value="Lipase_secreted"/>
</dbReference>
<dbReference type="SUPFAM" id="SSF53474">
    <property type="entry name" value="alpha/beta-Hydrolases"/>
    <property type="match status" value="1"/>
</dbReference>
<feature type="region of interest" description="Disordered" evidence="1">
    <location>
        <begin position="41"/>
        <end position="66"/>
    </location>
</feature>
<evidence type="ECO:0000256" key="1">
    <source>
        <dbReference type="SAM" id="MobiDB-lite"/>
    </source>
</evidence>
<name>A0ABT1H2D0_9NOCA</name>
<sequence length="422" mass="43566">MTAHDVETRRRRTPATRIAVPACLVLAAVLLVGCATTTPADVATPSVSAQPGSVIGTPSRDNGYPALDDVTRDITAIRYATTARDGSPRSANGVVFVPRDDPPRGGYRIAAVAHPNTGASSDCAPTSYPGLLGSLGSVAYFLAAGYVVVFTEDPVTVDDAGTLTDAGDGTATATARPHPFLEPYSGAHTMIDGVRAARTVVASTSADWVAYGVSQGGQASWAANDLADSYGGGLRLLGSLSISPSADLRGLVDKMQAGTLSVAQRVALPVVLEGVSAAFPGFRIEDYLHGSMLAARSVFLSCTGDQESAKTGIATAAPASDFRPSSSAAADRLRDQLGQFAVPLPSVRATAPMFVAYGTDDTLIDPRWTVDAVRRACRSGDTVDLRVVQGQPHGTLDLGPAPQDWVDDRAAGRRAPNSCAGL</sequence>
<proteinExistence type="predicted"/>
<accession>A0ABT1H2D0</accession>
<feature type="compositionally biased region" description="Polar residues" evidence="1">
    <location>
        <begin position="41"/>
        <end position="51"/>
    </location>
</feature>
<dbReference type="InterPro" id="IPR029058">
    <property type="entry name" value="AB_hydrolase_fold"/>
</dbReference>
<comment type="caution">
    <text evidence="3">The sequence shown here is derived from an EMBL/GenBank/DDBJ whole genome shotgun (WGS) entry which is preliminary data.</text>
</comment>
<dbReference type="Proteomes" id="UP001205740">
    <property type="component" value="Unassembled WGS sequence"/>
</dbReference>
<evidence type="ECO:0000313" key="4">
    <source>
        <dbReference type="Proteomes" id="UP001205740"/>
    </source>
</evidence>
<reference evidence="3 4" key="1">
    <citation type="submission" date="2022-06" db="EMBL/GenBank/DDBJ databases">
        <title>Genomic Encyclopedia of Archaeal and Bacterial Type Strains, Phase II (KMG-II): from individual species to whole genera.</title>
        <authorList>
            <person name="Goeker M."/>
        </authorList>
    </citation>
    <scope>NUCLEOTIDE SEQUENCE [LARGE SCALE GENOMIC DNA]</scope>
    <source>
        <strain evidence="3 4">DSM 45037</strain>
    </source>
</reference>
<protein>
    <submittedName>
        <fullName evidence="3">Secretory lipase</fullName>
    </submittedName>
</protein>
<organism evidence="3 4">
    <name type="scientific">Williamsia serinedens</name>
    <dbReference type="NCBI Taxonomy" id="391736"/>
    <lineage>
        <taxon>Bacteria</taxon>
        <taxon>Bacillati</taxon>
        <taxon>Actinomycetota</taxon>
        <taxon>Actinomycetes</taxon>
        <taxon>Mycobacteriales</taxon>
        <taxon>Nocardiaceae</taxon>
        <taxon>Williamsia</taxon>
    </lineage>
</organism>
<dbReference type="Gene3D" id="3.40.50.1820">
    <property type="entry name" value="alpha/beta hydrolase"/>
    <property type="match status" value="2"/>
</dbReference>